<sequence>MKTIQKWFEQLAGISQDELDRLALAAEVFPRHLSMPPTCKTRLLAP</sequence>
<reference evidence="1 2" key="1">
    <citation type="submission" date="2020-10" db="EMBL/GenBank/DDBJ databases">
        <title>Connecting structure to function with the recovery of over 1000 high-quality activated sludge metagenome-assembled genomes encoding full-length rRNA genes using long-read sequencing.</title>
        <authorList>
            <person name="Singleton C.M."/>
            <person name="Petriglieri F."/>
            <person name="Kristensen J.M."/>
            <person name="Kirkegaard R.H."/>
            <person name="Michaelsen T.Y."/>
            <person name="Andersen M.H."/>
            <person name="Karst S.M."/>
            <person name="Dueholm M.S."/>
            <person name="Nielsen P.H."/>
            <person name="Albertsen M."/>
        </authorList>
    </citation>
    <scope>NUCLEOTIDE SEQUENCE [LARGE SCALE GENOMIC DNA]</scope>
    <source>
        <strain evidence="1">EsbW_18-Q3-R4-48_BATAC.463</strain>
    </source>
</reference>
<evidence type="ECO:0000313" key="1">
    <source>
        <dbReference type="EMBL" id="MBK7417522.1"/>
    </source>
</evidence>
<proteinExistence type="predicted"/>
<gene>
    <name evidence="1" type="ORF">IPJ38_23005</name>
</gene>
<dbReference type="AlphaFoldDB" id="A0A935K8L8"/>
<dbReference type="Proteomes" id="UP000739411">
    <property type="component" value="Unassembled WGS sequence"/>
</dbReference>
<accession>A0A935K8L8</accession>
<comment type="caution">
    <text evidence="1">The sequence shown here is derived from an EMBL/GenBank/DDBJ whole genome shotgun (WGS) entry which is preliminary data.</text>
</comment>
<protein>
    <submittedName>
        <fullName evidence="1">Uncharacterized protein</fullName>
    </submittedName>
</protein>
<name>A0A935K8L8_9RHOO</name>
<dbReference type="EMBL" id="JADJMS010000052">
    <property type="protein sequence ID" value="MBK7417522.1"/>
    <property type="molecule type" value="Genomic_DNA"/>
</dbReference>
<evidence type="ECO:0000313" key="2">
    <source>
        <dbReference type="Proteomes" id="UP000739411"/>
    </source>
</evidence>
<organism evidence="1 2">
    <name type="scientific">Candidatus Dechloromonas phosphorivorans</name>
    <dbReference type="NCBI Taxonomy" id="2899244"/>
    <lineage>
        <taxon>Bacteria</taxon>
        <taxon>Pseudomonadati</taxon>
        <taxon>Pseudomonadota</taxon>
        <taxon>Betaproteobacteria</taxon>
        <taxon>Rhodocyclales</taxon>
        <taxon>Azonexaceae</taxon>
        <taxon>Dechloromonas</taxon>
    </lineage>
</organism>